<dbReference type="EMBL" id="BMPF01000003">
    <property type="protein sequence ID" value="GGL38979.1"/>
    <property type="molecule type" value="Genomic_DNA"/>
</dbReference>
<protein>
    <submittedName>
        <fullName evidence="1">Uncharacterized protein</fullName>
    </submittedName>
</protein>
<name>A0A830FBU3_9EURY</name>
<dbReference type="RefSeq" id="WP_188883914.1">
    <property type="nucleotide sequence ID" value="NZ_BMPF01000003.1"/>
</dbReference>
<dbReference type="Proteomes" id="UP000628840">
    <property type="component" value="Unassembled WGS sequence"/>
</dbReference>
<evidence type="ECO:0000313" key="2">
    <source>
        <dbReference type="Proteomes" id="UP000628840"/>
    </source>
</evidence>
<reference evidence="1 2" key="1">
    <citation type="journal article" date="2019" name="Int. J. Syst. Evol. Microbiol.">
        <title>The Global Catalogue of Microorganisms (GCM) 10K type strain sequencing project: providing services to taxonomists for standard genome sequencing and annotation.</title>
        <authorList>
            <consortium name="The Broad Institute Genomics Platform"/>
            <consortium name="The Broad Institute Genome Sequencing Center for Infectious Disease"/>
            <person name="Wu L."/>
            <person name="Ma J."/>
        </authorList>
    </citation>
    <scope>NUCLEOTIDE SEQUENCE [LARGE SCALE GENOMIC DNA]</scope>
    <source>
        <strain evidence="1 2">JCM 19585</strain>
    </source>
</reference>
<evidence type="ECO:0000313" key="1">
    <source>
        <dbReference type="EMBL" id="GGL38979.1"/>
    </source>
</evidence>
<dbReference type="AlphaFoldDB" id="A0A830FBU3"/>
<dbReference type="OrthoDB" id="302822at2157"/>
<sequence length="55" mass="5666">MDRYTVAGSALLVPGLLAYVAGVSVAYPGRAFSLTAVMAGISLIVIPQPSVEDTR</sequence>
<accession>A0A830FBU3</accession>
<keyword evidence="2" id="KW-1185">Reference proteome</keyword>
<comment type="caution">
    <text evidence="1">The sequence shown here is derived from an EMBL/GenBank/DDBJ whole genome shotgun (WGS) entry which is preliminary data.</text>
</comment>
<organism evidence="1 2">
    <name type="scientific">Halarchaeum grantii</name>
    <dbReference type="NCBI Taxonomy" id="1193105"/>
    <lineage>
        <taxon>Archaea</taxon>
        <taxon>Methanobacteriati</taxon>
        <taxon>Methanobacteriota</taxon>
        <taxon>Stenosarchaea group</taxon>
        <taxon>Halobacteria</taxon>
        <taxon>Halobacteriales</taxon>
        <taxon>Halobacteriaceae</taxon>
    </lineage>
</organism>
<gene>
    <name evidence="1" type="ORF">GCM10009037_23310</name>
</gene>
<proteinExistence type="predicted"/>